<keyword evidence="2" id="KW-1185">Reference proteome</keyword>
<name>K0RY24_THAOC</name>
<protein>
    <submittedName>
        <fullName evidence="1">Uncharacterized protein</fullName>
    </submittedName>
</protein>
<evidence type="ECO:0000313" key="1">
    <source>
        <dbReference type="EMBL" id="EJK53706.1"/>
    </source>
</evidence>
<dbReference type="AlphaFoldDB" id="K0RY24"/>
<dbReference type="Proteomes" id="UP000266841">
    <property type="component" value="Unassembled WGS sequence"/>
</dbReference>
<comment type="caution">
    <text evidence="1">The sequence shown here is derived from an EMBL/GenBank/DDBJ whole genome shotgun (WGS) entry which is preliminary data.</text>
</comment>
<evidence type="ECO:0000313" key="2">
    <source>
        <dbReference type="Proteomes" id="UP000266841"/>
    </source>
</evidence>
<organism evidence="1 2">
    <name type="scientific">Thalassiosira oceanica</name>
    <name type="common">Marine diatom</name>
    <dbReference type="NCBI Taxonomy" id="159749"/>
    <lineage>
        <taxon>Eukaryota</taxon>
        <taxon>Sar</taxon>
        <taxon>Stramenopiles</taxon>
        <taxon>Ochrophyta</taxon>
        <taxon>Bacillariophyta</taxon>
        <taxon>Coscinodiscophyceae</taxon>
        <taxon>Thalassiosirophycidae</taxon>
        <taxon>Thalassiosirales</taxon>
        <taxon>Thalassiosiraceae</taxon>
        <taxon>Thalassiosira</taxon>
    </lineage>
</organism>
<reference evidence="1 2" key="1">
    <citation type="journal article" date="2012" name="Genome Biol.">
        <title>Genome and low-iron response of an oceanic diatom adapted to chronic iron limitation.</title>
        <authorList>
            <person name="Lommer M."/>
            <person name="Specht M."/>
            <person name="Roy A.S."/>
            <person name="Kraemer L."/>
            <person name="Andreson R."/>
            <person name="Gutowska M.A."/>
            <person name="Wolf J."/>
            <person name="Bergner S.V."/>
            <person name="Schilhabel M.B."/>
            <person name="Klostermeier U.C."/>
            <person name="Beiko R.G."/>
            <person name="Rosenstiel P."/>
            <person name="Hippler M."/>
            <person name="Laroche J."/>
        </authorList>
    </citation>
    <scope>NUCLEOTIDE SEQUENCE [LARGE SCALE GENOMIC DNA]</scope>
    <source>
        <strain evidence="1 2">CCMP1005</strain>
    </source>
</reference>
<dbReference type="InterPro" id="IPR032675">
    <property type="entry name" value="LRR_dom_sf"/>
</dbReference>
<dbReference type="SMART" id="SM00368">
    <property type="entry name" value="LRR_RI"/>
    <property type="match status" value="1"/>
</dbReference>
<accession>K0RY24</accession>
<dbReference type="EMBL" id="AGNL01037210">
    <property type="protein sequence ID" value="EJK53706.1"/>
    <property type="molecule type" value="Genomic_DNA"/>
</dbReference>
<dbReference type="SUPFAM" id="SSF52047">
    <property type="entry name" value="RNI-like"/>
    <property type="match status" value="1"/>
</dbReference>
<gene>
    <name evidence="1" type="ORF">THAOC_26798</name>
</gene>
<sequence>MRGAISELGKALKSPKLKSLTWYRNPIGSVEDMNLFTRALSQSNALDELTFMWNSNENAFQRTKLNDDDAVLIAQSLGGNTHLRKLHLGNNNIQERGMRALYEAVNDTSTLNALSDSNHSCHLRGLSEYLNLYAINSDQDSNGLYTNRICKIHKLIVKRYRNGGGNVPHLNTEMRGGDSVLLAPYLMESVVRRHDSFQKRYNESIECLLGLLYELVKDWKMAELFSFR</sequence>
<proteinExistence type="predicted"/>
<dbReference type="Gene3D" id="3.80.10.10">
    <property type="entry name" value="Ribonuclease Inhibitor"/>
    <property type="match status" value="1"/>
</dbReference>
<dbReference type="OrthoDB" id="192312at2759"/>